<dbReference type="RefSeq" id="XP_067714655.1">
    <property type="nucleotide sequence ID" value="XM_067858554.1"/>
</dbReference>
<keyword evidence="2" id="KW-1185">Reference proteome</keyword>
<gene>
    <name evidence="1" type="ORF">BcabD6B2_20210</name>
</gene>
<proteinExistence type="predicted"/>
<dbReference type="GeneID" id="94194067"/>
<name>A0AAV4LRY7_BABCB</name>
<sequence>MTATVFSTPSDAYVGQGNFFIDSRINIFPKSAITPTASDSVGVGTDIWGLAVTIGNKPLKIFCNITLKGIVLRRELKRGEEVKHLADRLRSANGYVGRSNLLVPEVARCAVKQRGEGAPRKVIVPIIFNILLKLLVKAGVGERGRWRRLPHPLSELTELLERTLRNVRARPTALNKSRQEALAIEVRFQVAAGKRQIAPPAAIIVTPPIDIGERLVVEGEASEEDLGALRFMTTNARPRRTFIVRRICFSLKLGDEGSGGVADGGEDGGVDGFGVFKIVDITVNRIRVDGIVL</sequence>
<accession>A0AAV4LRY7</accession>
<comment type="caution">
    <text evidence="1">The sequence shown here is derived from an EMBL/GenBank/DDBJ whole genome shotgun (WGS) entry which is preliminary data.</text>
</comment>
<protein>
    <submittedName>
        <fullName evidence="1">Beta-glucosidase BglX</fullName>
    </submittedName>
</protein>
<dbReference type="EMBL" id="BPLF01000002">
    <property type="protein sequence ID" value="GIX62586.1"/>
    <property type="molecule type" value="Genomic_DNA"/>
</dbReference>
<dbReference type="Proteomes" id="UP001497744">
    <property type="component" value="Unassembled WGS sequence"/>
</dbReference>
<evidence type="ECO:0000313" key="2">
    <source>
        <dbReference type="Proteomes" id="UP001497744"/>
    </source>
</evidence>
<evidence type="ECO:0000313" key="1">
    <source>
        <dbReference type="EMBL" id="GIX62586.1"/>
    </source>
</evidence>
<dbReference type="AlphaFoldDB" id="A0AAV4LRY7"/>
<reference evidence="1 2" key="1">
    <citation type="submission" date="2021-06" db="EMBL/GenBank/DDBJ databases">
        <title>Genome sequence of Babesia caballi.</title>
        <authorList>
            <person name="Yamagishi J."/>
            <person name="Kidaka T."/>
            <person name="Ochi A."/>
        </authorList>
    </citation>
    <scope>NUCLEOTIDE SEQUENCE [LARGE SCALE GENOMIC DNA]</scope>
    <source>
        <strain evidence="1">USDA-D6B2</strain>
    </source>
</reference>
<organism evidence="1 2">
    <name type="scientific">Babesia caballi</name>
    <dbReference type="NCBI Taxonomy" id="5871"/>
    <lineage>
        <taxon>Eukaryota</taxon>
        <taxon>Sar</taxon>
        <taxon>Alveolata</taxon>
        <taxon>Apicomplexa</taxon>
        <taxon>Aconoidasida</taxon>
        <taxon>Piroplasmida</taxon>
        <taxon>Babesiidae</taxon>
        <taxon>Babesia</taxon>
    </lineage>
</organism>